<evidence type="ECO:0000313" key="2">
    <source>
        <dbReference type="Proteomes" id="UP000059680"/>
    </source>
</evidence>
<dbReference type="Proteomes" id="UP000059680">
    <property type="component" value="Chromosome 4"/>
</dbReference>
<protein>
    <submittedName>
        <fullName evidence="1">Os04g0488800 protein</fullName>
    </submittedName>
</protein>
<feature type="non-terminal residue" evidence="1">
    <location>
        <position position="1"/>
    </location>
</feature>
<reference evidence="1 2" key="2">
    <citation type="journal article" date="2013" name="Plant Cell Physiol.">
        <title>Rice Annotation Project Database (RAP-DB): an integrative and interactive database for rice genomics.</title>
        <authorList>
            <person name="Sakai H."/>
            <person name="Lee S.S."/>
            <person name="Tanaka T."/>
            <person name="Numa H."/>
            <person name="Kim J."/>
            <person name="Kawahara Y."/>
            <person name="Wakimoto H."/>
            <person name="Yang C.C."/>
            <person name="Iwamoto M."/>
            <person name="Abe T."/>
            <person name="Yamada Y."/>
            <person name="Muto A."/>
            <person name="Inokuchi H."/>
            <person name="Ikemura T."/>
            <person name="Matsumoto T."/>
            <person name="Sasaki T."/>
            <person name="Itoh T."/>
        </authorList>
    </citation>
    <scope>NUCLEOTIDE SEQUENCE [LARGE SCALE GENOMIC DNA]</scope>
    <source>
        <strain evidence="2">cv. Nipponbare</strain>
    </source>
</reference>
<evidence type="ECO:0000313" key="1">
    <source>
        <dbReference type="EMBL" id="BAS89822.1"/>
    </source>
</evidence>
<dbReference type="EMBL" id="AP014960">
    <property type="protein sequence ID" value="BAS89822.1"/>
    <property type="molecule type" value="Genomic_DNA"/>
</dbReference>
<dbReference type="InParanoid" id="A0A0P0WC25"/>
<reference evidence="1 2" key="3">
    <citation type="journal article" date="2013" name="Rice">
        <title>Improvement of the Oryza sativa Nipponbare reference genome using next generation sequence and optical map data.</title>
        <authorList>
            <person name="Kawahara Y."/>
            <person name="de la Bastide M."/>
            <person name="Hamilton J.P."/>
            <person name="Kanamori H."/>
            <person name="McCombie W.R."/>
            <person name="Ouyang S."/>
            <person name="Schwartz D.C."/>
            <person name="Tanaka T."/>
            <person name="Wu J."/>
            <person name="Zhou S."/>
            <person name="Childs K.L."/>
            <person name="Davidson R.M."/>
            <person name="Lin H."/>
            <person name="Quesada-Ocampo L."/>
            <person name="Vaillancourt B."/>
            <person name="Sakai H."/>
            <person name="Lee S.S."/>
            <person name="Kim J."/>
            <person name="Numa H."/>
            <person name="Itoh T."/>
            <person name="Buell C.R."/>
            <person name="Matsumoto T."/>
        </authorList>
    </citation>
    <scope>NUCLEOTIDE SEQUENCE [LARGE SCALE GENOMIC DNA]</scope>
    <source>
        <strain evidence="2">cv. Nipponbare</strain>
    </source>
</reference>
<organism evidence="1 2">
    <name type="scientific">Oryza sativa subsp. japonica</name>
    <name type="common">Rice</name>
    <dbReference type="NCBI Taxonomy" id="39947"/>
    <lineage>
        <taxon>Eukaryota</taxon>
        <taxon>Viridiplantae</taxon>
        <taxon>Streptophyta</taxon>
        <taxon>Embryophyta</taxon>
        <taxon>Tracheophyta</taxon>
        <taxon>Spermatophyta</taxon>
        <taxon>Magnoliopsida</taxon>
        <taxon>Liliopsida</taxon>
        <taxon>Poales</taxon>
        <taxon>Poaceae</taxon>
        <taxon>BOP clade</taxon>
        <taxon>Oryzoideae</taxon>
        <taxon>Oryzeae</taxon>
        <taxon>Oryzinae</taxon>
        <taxon>Oryza</taxon>
        <taxon>Oryza sativa</taxon>
    </lineage>
</organism>
<sequence>IRSEKYGEIAFFGRISPLLAIADGQSSTCLRRRLLHHTRCGPAVIGREHLVDDLLDVEHLAGLVLVLRRGRDERRARHAEDAVPVDAVEERVRLDPARADALLGVLLQEAGDEVAQRRLLADELRLLGEDAVERLLPVQPPERRAAVEHLVEHHAQAPPVHGEVVPAAGDDLRRHVVLRAHERVRLRWRPHASGGGGRRGGGRRG</sequence>
<keyword evidence="2" id="KW-1185">Reference proteome</keyword>
<gene>
    <name evidence="1" type="ordered locus">Os04g0488800</name>
    <name evidence="1" type="ORF">OSNPB_040488800</name>
</gene>
<accession>A0A0P0WC25</accession>
<proteinExistence type="predicted"/>
<name>A0A0P0WC25_ORYSJ</name>
<dbReference type="FunCoup" id="A0A0P0WC25">
    <property type="interactions" value="331"/>
</dbReference>
<dbReference type="AlphaFoldDB" id="A0A0P0WC25"/>
<dbReference type="PaxDb" id="39947-A0A0P0WC25"/>
<dbReference type="Gramene" id="Os04t0488800-00">
    <property type="protein sequence ID" value="Os04t0488800-00"/>
    <property type="gene ID" value="Os04g0488800"/>
</dbReference>
<reference evidence="2" key="1">
    <citation type="journal article" date="2005" name="Nature">
        <title>The map-based sequence of the rice genome.</title>
        <authorList>
            <consortium name="International rice genome sequencing project (IRGSP)"/>
            <person name="Matsumoto T."/>
            <person name="Wu J."/>
            <person name="Kanamori H."/>
            <person name="Katayose Y."/>
            <person name="Fujisawa M."/>
            <person name="Namiki N."/>
            <person name="Mizuno H."/>
            <person name="Yamamoto K."/>
            <person name="Antonio B.A."/>
            <person name="Baba T."/>
            <person name="Sakata K."/>
            <person name="Nagamura Y."/>
            <person name="Aoki H."/>
            <person name="Arikawa K."/>
            <person name="Arita K."/>
            <person name="Bito T."/>
            <person name="Chiden Y."/>
            <person name="Fujitsuka N."/>
            <person name="Fukunaka R."/>
            <person name="Hamada M."/>
            <person name="Harada C."/>
            <person name="Hayashi A."/>
            <person name="Hijishita S."/>
            <person name="Honda M."/>
            <person name="Hosokawa S."/>
            <person name="Ichikawa Y."/>
            <person name="Idonuma A."/>
            <person name="Iijima M."/>
            <person name="Ikeda M."/>
            <person name="Ikeno M."/>
            <person name="Ito K."/>
            <person name="Ito S."/>
            <person name="Ito T."/>
            <person name="Ito Y."/>
            <person name="Ito Y."/>
            <person name="Iwabuchi A."/>
            <person name="Kamiya K."/>
            <person name="Karasawa W."/>
            <person name="Kurita K."/>
            <person name="Katagiri S."/>
            <person name="Kikuta A."/>
            <person name="Kobayashi H."/>
            <person name="Kobayashi N."/>
            <person name="Machita K."/>
            <person name="Maehara T."/>
            <person name="Masukawa M."/>
            <person name="Mizubayashi T."/>
            <person name="Mukai Y."/>
            <person name="Nagasaki H."/>
            <person name="Nagata Y."/>
            <person name="Naito S."/>
            <person name="Nakashima M."/>
            <person name="Nakama Y."/>
            <person name="Nakamichi Y."/>
            <person name="Nakamura M."/>
            <person name="Meguro A."/>
            <person name="Negishi M."/>
            <person name="Ohta I."/>
            <person name="Ohta T."/>
            <person name="Okamoto M."/>
            <person name="Ono N."/>
            <person name="Saji S."/>
            <person name="Sakaguchi M."/>
            <person name="Sakai K."/>
            <person name="Shibata M."/>
            <person name="Shimokawa T."/>
            <person name="Song J."/>
            <person name="Takazaki Y."/>
            <person name="Terasawa K."/>
            <person name="Tsugane M."/>
            <person name="Tsuji K."/>
            <person name="Ueda S."/>
            <person name="Waki K."/>
            <person name="Yamagata H."/>
            <person name="Yamamoto M."/>
            <person name="Yamamoto S."/>
            <person name="Yamane H."/>
            <person name="Yoshiki S."/>
            <person name="Yoshihara R."/>
            <person name="Yukawa K."/>
            <person name="Zhong H."/>
            <person name="Yano M."/>
            <person name="Yuan Q."/>
            <person name="Ouyang S."/>
            <person name="Liu J."/>
            <person name="Jones K.M."/>
            <person name="Gansberger K."/>
            <person name="Moffat K."/>
            <person name="Hill J."/>
            <person name="Bera J."/>
            <person name="Fadrosh D."/>
            <person name="Jin S."/>
            <person name="Johri S."/>
            <person name="Kim M."/>
            <person name="Overton L."/>
            <person name="Reardon M."/>
            <person name="Tsitrin T."/>
            <person name="Vuong H."/>
            <person name="Weaver B."/>
            <person name="Ciecko A."/>
            <person name="Tallon L."/>
            <person name="Jackson J."/>
            <person name="Pai G."/>
            <person name="Aken S.V."/>
            <person name="Utterback T."/>
            <person name="Reidmuller S."/>
            <person name="Feldblyum T."/>
            <person name="Hsiao J."/>
            <person name="Zismann V."/>
            <person name="Iobst S."/>
            <person name="de Vazeille A.R."/>
            <person name="Buell C.R."/>
            <person name="Ying K."/>
            <person name="Li Y."/>
            <person name="Lu T."/>
            <person name="Huang Y."/>
            <person name="Zhao Q."/>
            <person name="Feng Q."/>
            <person name="Zhang L."/>
            <person name="Zhu J."/>
            <person name="Weng Q."/>
            <person name="Mu J."/>
            <person name="Lu Y."/>
            <person name="Fan D."/>
            <person name="Liu Y."/>
            <person name="Guan J."/>
            <person name="Zhang Y."/>
            <person name="Yu S."/>
            <person name="Liu X."/>
            <person name="Zhang Y."/>
            <person name="Hong G."/>
            <person name="Han B."/>
            <person name="Choisne N."/>
            <person name="Demange N."/>
            <person name="Orjeda G."/>
            <person name="Samain S."/>
            <person name="Cattolico L."/>
            <person name="Pelletier E."/>
            <person name="Couloux A."/>
            <person name="Segurens B."/>
            <person name="Wincker P."/>
            <person name="D'Hont A."/>
            <person name="Scarpelli C."/>
            <person name="Weissenbach J."/>
            <person name="Salanoubat M."/>
            <person name="Quetier F."/>
            <person name="Yu Y."/>
            <person name="Kim H.R."/>
            <person name="Rambo T."/>
            <person name="Currie J."/>
            <person name="Collura K."/>
            <person name="Luo M."/>
            <person name="Yang T."/>
            <person name="Ammiraju J.S.S."/>
            <person name="Engler F."/>
            <person name="Soderlund C."/>
            <person name="Wing R.A."/>
            <person name="Palmer L.E."/>
            <person name="de la Bastide M."/>
            <person name="Spiegel L."/>
            <person name="Nascimento L."/>
            <person name="Zutavern T."/>
            <person name="O'Shaughnessy A."/>
            <person name="Dike S."/>
            <person name="Dedhia N."/>
            <person name="Preston R."/>
            <person name="Balija V."/>
            <person name="McCombie W.R."/>
            <person name="Chow T."/>
            <person name="Chen H."/>
            <person name="Chung M."/>
            <person name="Chen C."/>
            <person name="Shaw J."/>
            <person name="Wu H."/>
            <person name="Hsiao K."/>
            <person name="Chao Y."/>
            <person name="Chu M."/>
            <person name="Cheng C."/>
            <person name="Hour A."/>
            <person name="Lee P."/>
            <person name="Lin S."/>
            <person name="Lin Y."/>
            <person name="Liou J."/>
            <person name="Liu S."/>
            <person name="Hsing Y."/>
            <person name="Raghuvanshi S."/>
            <person name="Mohanty A."/>
            <person name="Bharti A.K."/>
            <person name="Gaur A."/>
            <person name="Gupta V."/>
            <person name="Kumar D."/>
            <person name="Ravi V."/>
            <person name="Vij S."/>
            <person name="Kapur A."/>
            <person name="Khurana P."/>
            <person name="Khurana P."/>
            <person name="Khurana J.P."/>
            <person name="Tyagi A.K."/>
            <person name="Gaikwad K."/>
            <person name="Singh A."/>
            <person name="Dalal V."/>
            <person name="Srivastava S."/>
            <person name="Dixit A."/>
            <person name="Pal A.K."/>
            <person name="Ghazi I.A."/>
            <person name="Yadav M."/>
            <person name="Pandit A."/>
            <person name="Bhargava A."/>
            <person name="Sureshbabu K."/>
            <person name="Batra K."/>
            <person name="Sharma T.R."/>
            <person name="Mohapatra T."/>
            <person name="Singh N.K."/>
            <person name="Messing J."/>
            <person name="Nelson A.B."/>
            <person name="Fuks G."/>
            <person name="Kavchok S."/>
            <person name="Keizer G."/>
            <person name="Linton E."/>
            <person name="Llaca V."/>
            <person name="Song R."/>
            <person name="Tanyolac B."/>
            <person name="Young S."/>
            <person name="Ho-Il K."/>
            <person name="Hahn J.H."/>
            <person name="Sangsakoo G."/>
            <person name="Vanavichit A."/>
            <person name="de Mattos Luiz.A.T."/>
            <person name="Zimmer P.D."/>
            <person name="Malone G."/>
            <person name="Dellagostin O."/>
            <person name="de Oliveira A.C."/>
            <person name="Bevan M."/>
            <person name="Bancroft I."/>
            <person name="Minx P."/>
            <person name="Cordum H."/>
            <person name="Wilson R."/>
            <person name="Cheng Z."/>
            <person name="Jin W."/>
            <person name="Jiang J."/>
            <person name="Leong S.A."/>
            <person name="Iwama H."/>
            <person name="Gojobori T."/>
            <person name="Itoh T."/>
            <person name="Niimura Y."/>
            <person name="Fujii Y."/>
            <person name="Habara T."/>
            <person name="Sakai H."/>
            <person name="Sato Y."/>
            <person name="Wilson G."/>
            <person name="Kumar K."/>
            <person name="McCouch S."/>
            <person name="Juretic N."/>
            <person name="Hoen D."/>
            <person name="Wright S."/>
            <person name="Bruskiewich R."/>
            <person name="Bureau T."/>
            <person name="Miyao A."/>
            <person name="Hirochika H."/>
            <person name="Nishikawa T."/>
            <person name="Kadowaki K."/>
            <person name="Sugiura M."/>
            <person name="Burr B."/>
            <person name="Sasaki T."/>
        </authorList>
    </citation>
    <scope>NUCLEOTIDE SEQUENCE [LARGE SCALE GENOMIC DNA]</scope>
    <source>
        <strain evidence="2">cv. Nipponbare</strain>
    </source>
</reference>